<protein>
    <submittedName>
        <fullName evidence="1">Uncharacterized protein</fullName>
    </submittedName>
</protein>
<name>A0A2V3IL16_9FLOR</name>
<comment type="caution">
    <text evidence="1">The sequence shown here is derived from an EMBL/GenBank/DDBJ whole genome shotgun (WGS) entry which is preliminary data.</text>
</comment>
<dbReference type="OrthoDB" id="11211at2759"/>
<sequence>MTHGYLSFCNAGLKKDPESRKETMFYDWHFAALSHPFYDFHLIHEDISAAERDRYLQTWIDYEPIDRLREAYDIAHPLGWLLKLRGIALAFRHRTPALNCELDMFFDTAWRIMQSRLKSGNRGQMDV</sequence>
<reference evidence="1 2" key="1">
    <citation type="journal article" date="2018" name="Mol. Biol. Evol.">
        <title>Analysis of the draft genome of the red seaweed Gracilariopsis chorda provides insights into genome size evolution in Rhodophyta.</title>
        <authorList>
            <person name="Lee J."/>
            <person name="Yang E.C."/>
            <person name="Graf L."/>
            <person name="Yang J.H."/>
            <person name="Qiu H."/>
            <person name="Zel Zion U."/>
            <person name="Chan C.X."/>
            <person name="Stephens T.G."/>
            <person name="Weber A.P.M."/>
            <person name="Boo G.H."/>
            <person name="Boo S.M."/>
            <person name="Kim K.M."/>
            <person name="Shin Y."/>
            <person name="Jung M."/>
            <person name="Lee S.J."/>
            <person name="Yim H.S."/>
            <person name="Lee J.H."/>
            <person name="Bhattacharya D."/>
            <person name="Yoon H.S."/>
        </authorList>
    </citation>
    <scope>NUCLEOTIDE SEQUENCE [LARGE SCALE GENOMIC DNA]</scope>
    <source>
        <strain evidence="1 2">SKKU-2015</strain>
        <tissue evidence="1">Whole body</tissue>
    </source>
</reference>
<dbReference type="Proteomes" id="UP000247409">
    <property type="component" value="Unassembled WGS sequence"/>
</dbReference>
<accession>A0A2V3IL16</accession>
<proteinExistence type="predicted"/>
<organism evidence="1 2">
    <name type="scientific">Gracilariopsis chorda</name>
    <dbReference type="NCBI Taxonomy" id="448386"/>
    <lineage>
        <taxon>Eukaryota</taxon>
        <taxon>Rhodophyta</taxon>
        <taxon>Florideophyceae</taxon>
        <taxon>Rhodymeniophycidae</taxon>
        <taxon>Gracilariales</taxon>
        <taxon>Gracilariaceae</taxon>
        <taxon>Gracilariopsis</taxon>
    </lineage>
</organism>
<gene>
    <name evidence="1" type="ORF">BWQ96_07563</name>
</gene>
<evidence type="ECO:0000313" key="1">
    <source>
        <dbReference type="EMBL" id="PXF42748.1"/>
    </source>
</evidence>
<dbReference type="AlphaFoldDB" id="A0A2V3IL16"/>
<evidence type="ECO:0000313" key="2">
    <source>
        <dbReference type="Proteomes" id="UP000247409"/>
    </source>
</evidence>
<keyword evidence="2" id="KW-1185">Reference proteome</keyword>
<dbReference type="EMBL" id="NBIV01000152">
    <property type="protein sequence ID" value="PXF42748.1"/>
    <property type="molecule type" value="Genomic_DNA"/>
</dbReference>